<dbReference type="GO" id="GO:0000166">
    <property type="term" value="F:nucleotide binding"/>
    <property type="evidence" value="ECO:0007669"/>
    <property type="project" value="UniProtKB-KW"/>
</dbReference>
<keyword evidence="4" id="KW-0479">Metal-binding</keyword>
<dbReference type="EC" id="3.1.3.5" evidence="3"/>
<dbReference type="SUPFAM" id="SSF56784">
    <property type="entry name" value="HAD-like"/>
    <property type="match status" value="1"/>
</dbReference>
<proteinExistence type="inferred from homology"/>
<dbReference type="GO" id="GO:0005737">
    <property type="term" value="C:cytoplasm"/>
    <property type="evidence" value="ECO:0007669"/>
    <property type="project" value="InterPro"/>
</dbReference>
<dbReference type="Gene3D" id="3.40.50.1000">
    <property type="entry name" value="HAD superfamily/HAD-like"/>
    <property type="match status" value="1"/>
</dbReference>
<dbReference type="Gene3D" id="1.10.150.340">
    <property type="entry name" value="Pyrimidine 5'-nucleotidase (UMPH-1), N-terminal domain"/>
    <property type="match status" value="1"/>
</dbReference>
<comment type="caution">
    <text evidence="9">The sequence shown here is derived from an EMBL/GenBank/DDBJ whole genome shotgun (WGS) entry which is preliminary data.</text>
</comment>
<evidence type="ECO:0000313" key="9">
    <source>
        <dbReference type="EMBL" id="CAG9334999.1"/>
    </source>
</evidence>
<dbReference type="GO" id="GO:0000287">
    <property type="term" value="F:magnesium ion binding"/>
    <property type="evidence" value="ECO:0007669"/>
    <property type="project" value="InterPro"/>
</dbReference>
<evidence type="ECO:0000256" key="5">
    <source>
        <dbReference type="ARBA" id="ARBA00022741"/>
    </source>
</evidence>
<evidence type="ECO:0000256" key="4">
    <source>
        <dbReference type="ARBA" id="ARBA00022723"/>
    </source>
</evidence>
<evidence type="ECO:0000256" key="3">
    <source>
        <dbReference type="ARBA" id="ARBA00012643"/>
    </source>
</evidence>
<evidence type="ECO:0000256" key="1">
    <source>
        <dbReference type="ARBA" id="ARBA00000815"/>
    </source>
</evidence>
<dbReference type="GO" id="GO:0009117">
    <property type="term" value="P:nucleotide metabolic process"/>
    <property type="evidence" value="ECO:0007669"/>
    <property type="project" value="UniProtKB-KW"/>
</dbReference>
<evidence type="ECO:0000256" key="8">
    <source>
        <dbReference type="ARBA" id="ARBA00023080"/>
    </source>
</evidence>
<evidence type="ECO:0000256" key="2">
    <source>
        <dbReference type="ARBA" id="ARBA00008389"/>
    </source>
</evidence>
<dbReference type="InterPro" id="IPR006434">
    <property type="entry name" value="Pyrimidine_nucleotidase_eu"/>
</dbReference>
<evidence type="ECO:0000313" key="10">
    <source>
        <dbReference type="Proteomes" id="UP001162131"/>
    </source>
</evidence>
<evidence type="ECO:0000256" key="7">
    <source>
        <dbReference type="ARBA" id="ARBA00022842"/>
    </source>
</evidence>
<keyword evidence="6" id="KW-0378">Hydrolase</keyword>
<organism evidence="9 10">
    <name type="scientific">Blepharisma stoltei</name>
    <dbReference type="NCBI Taxonomy" id="1481888"/>
    <lineage>
        <taxon>Eukaryota</taxon>
        <taxon>Sar</taxon>
        <taxon>Alveolata</taxon>
        <taxon>Ciliophora</taxon>
        <taxon>Postciliodesmatophora</taxon>
        <taxon>Heterotrichea</taxon>
        <taxon>Heterotrichida</taxon>
        <taxon>Blepharismidae</taxon>
        <taxon>Blepharisma</taxon>
    </lineage>
</organism>
<comment type="similarity">
    <text evidence="2">Belongs to the pyrimidine 5'-nucleotidase family.</text>
</comment>
<evidence type="ECO:0000256" key="6">
    <source>
        <dbReference type="ARBA" id="ARBA00022801"/>
    </source>
</evidence>
<keyword evidence="7" id="KW-0460">Magnesium</keyword>
<reference evidence="9" key="1">
    <citation type="submission" date="2021-09" db="EMBL/GenBank/DDBJ databases">
        <authorList>
            <consortium name="AG Swart"/>
            <person name="Singh M."/>
            <person name="Singh A."/>
            <person name="Seah K."/>
            <person name="Emmerich C."/>
        </authorList>
    </citation>
    <scope>NUCLEOTIDE SEQUENCE</scope>
    <source>
        <strain evidence="9">ATCC30299</strain>
    </source>
</reference>
<dbReference type="InterPro" id="IPR036412">
    <property type="entry name" value="HAD-like_sf"/>
</dbReference>
<dbReference type="InterPro" id="IPR023214">
    <property type="entry name" value="HAD_sf"/>
</dbReference>
<gene>
    <name evidence="9" type="ORF">BSTOLATCC_MIC62580</name>
</gene>
<keyword evidence="10" id="KW-1185">Reference proteome</keyword>
<name>A0AAU9KH16_9CILI</name>
<dbReference type="PANTHER" id="PTHR13045:SF0">
    <property type="entry name" value="7-METHYLGUANOSINE PHOSPHATE-SPECIFIC 5'-NUCLEOTIDASE"/>
    <property type="match status" value="1"/>
</dbReference>
<dbReference type="PANTHER" id="PTHR13045">
    <property type="entry name" value="5'-NUCLEOTIDASE"/>
    <property type="match status" value="1"/>
</dbReference>
<dbReference type="AlphaFoldDB" id="A0AAU9KH16"/>
<dbReference type="Pfam" id="PF05822">
    <property type="entry name" value="UMPH-1"/>
    <property type="match status" value="1"/>
</dbReference>
<dbReference type="Proteomes" id="UP001162131">
    <property type="component" value="Unassembled WGS sequence"/>
</dbReference>
<dbReference type="GO" id="GO:0008253">
    <property type="term" value="F:5'-nucleotidase activity"/>
    <property type="evidence" value="ECO:0007669"/>
    <property type="project" value="UniProtKB-EC"/>
</dbReference>
<keyword evidence="5" id="KW-0547">Nucleotide-binding</keyword>
<protein>
    <recommendedName>
        <fullName evidence="3">5'-nucleotidase</fullName>
        <ecNumber evidence="3">3.1.3.5</ecNumber>
    </recommendedName>
</protein>
<dbReference type="EMBL" id="CAJZBQ010000060">
    <property type="protein sequence ID" value="CAG9334999.1"/>
    <property type="molecule type" value="Genomic_DNA"/>
</dbReference>
<comment type="catalytic activity">
    <reaction evidence="1">
        <text>a ribonucleoside 5'-phosphate + H2O = a ribonucleoside + phosphate</text>
        <dbReference type="Rhea" id="RHEA:12484"/>
        <dbReference type="ChEBI" id="CHEBI:15377"/>
        <dbReference type="ChEBI" id="CHEBI:18254"/>
        <dbReference type="ChEBI" id="CHEBI:43474"/>
        <dbReference type="ChEBI" id="CHEBI:58043"/>
        <dbReference type="EC" id="3.1.3.5"/>
    </reaction>
</comment>
<accession>A0AAU9KH16</accession>
<keyword evidence="8" id="KW-0546">Nucleotide metabolism</keyword>
<sequence length="302" mass="34541">MIIPILKRGFSNFIRPLISPMNPAETVFIRDPLNLKSKIESFSSDFGIISDFDSTLTKYSVNGFKLSTINLLISILDKNHSKDVKDLFLHYHPIEIDPSISLDKKMLLMHEWWAKEQEVFLKAHIEKHMITSAIENLPFYFRYGILEVISICERNKIPFTIVSGGVGNIISEMIKAITSYQIKIKSNFIEFDENGKLLGFSTPIVHSQNKFHSIRGKKIQKSYFVLGDIPSDLLILKEINDETKVISIGYFNDEALASLDDFRDFDIVIRGDGNLSVLEYLLCLVLKLPRPSYQFLGSLGWL</sequence>